<dbReference type="InterPro" id="IPR007394">
    <property type="entry name" value="UPF0122"/>
</dbReference>
<dbReference type="SUPFAM" id="SSF88659">
    <property type="entry name" value="Sigma3 and sigma4 domains of RNA polymerase sigma factors"/>
    <property type="match status" value="1"/>
</dbReference>
<dbReference type="InterPro" id="IPR013324">
    <property type="entry name" value="RNA_pol_sigma_r3/r4-like"/>
</dbReference>
<dbReference type="EMBL" id="CP101806">
    <property type="protein sequence ID" value="UUD35164.1"/>
    <property type="molecule type" value="Genomic_DNA"/>
</dbReference>
<dbReference type="EMBL" id="UZVY01000001">
    <property type="protein sequence ID" value="VDR42031.1"/>
    <property type="molecule type" value="Genomic_DNA"/>
</dbReference>
<evidence type="ECO:0000313" key="5">
    <source>
        <dbReference type="Proteomes" id="UP000280036"/>
    </source>
</evidence>
<dbReference type="InterPro" id="IPR036388">
    <property type="entry name" value="WH-like_DNA-bd_sf"/>
</dbReference>
<evidence type="ECO:0000313" key="6">
    <source>
        <dbReference type="Proteomes" id="UP001058569"/>
    </source>
</evidence>
<protein>
    <submittedName>
        <fullName evidence="4">Sigma-70 factor-like HTH protein</fullName>
    </submittedName>
</protein>
<dbReference type="Gene3D" id="1.10.10.10">
    <property type="entry name" value="Winged helix-like DNA-binding domain superfamily/Winged helix DNA-binding domain"/>
    <property type="match status" value="1"/>
</dbReference>
<dbReference type="Pfam" id="PF04297">
    <property type="entry name" value="UPF0122"/>
    <property type="match status" value="1"/>
</dbReference>
<dbReference type="OrthoDB" id="399219at2"/>
<dbReference type="AlphaFoldDB" id="A0A3P8LAV5"/>
<dbReference type="Proteomes" id="UP001058569">
    <property type="component" value="Chromosome"/>
</dbReference>
<reference evidence="4 5" key="1">
    <citation type="submission" date="2018-12" db="EMBL/GenBank/DDBJ databases">
        <authorList>
            <consortium name="Pathogen Informatics"/>
        </authorList>
    </citation>
    <scope>NUCLEOTIDE SEQUENCE [LARGE SCALE GENOMIC DNA]</scope>
    <source>
        <strain evidence="4 5">NCTC10126</strain>
    </source>
</reference>
<comment type="similarity">
    <text evidence="1">Belongs to the UPF0122 family.</text>
</comment>
<accession>A0A3P8LAV5</accession>
<evidence type="ECO:0000256" key="1">
    <source>
        <dbReference type="ARBA" id="ARBA00008720"/>
    </source>
</evidence>
<dbReference type="RefSeq" id="WP_126118265.1">
    <property type="nucleotide sequence ID" value="NZ_CP101806.1"/>
</dbReference>
<proteinExistence type="inferred from homology"/>
<comment type="function">
    <text evidence="2">Might take part in the signal recognition particle (SRP) pathway. This is inferred from the conservation of its genetic proximity to ftsY/ffh. May be a regulatory protein.</text>
</comment>
<reference evidence="3" key="2">
    <citation type="submission" date="2022-07" db="EMBL/GenBank/DDBJ databases">
        <title>Complete genome of Mycoplasma caviae type strain G122.</title>
        <authorList>
            <person name="Spergser J."/>
        </authorList>
    </citation>
    <scope>NUCLEOTIDE SEQUENCE</scope>
    <source>
        <strain evidence="3">G122</strain>
    </source>
</reference>
<sequence>MNKDIKDIENRERLIDLFEKFNSFLTQTQKQAFQLYFVEDLSYAEVAQITATTRSGAYDSVNKAIKKLLSIESKMQ</sequence>
<gene>
    <name evidence="4" type="ORF">NCTC10126_00527</name>
    <name evidence="3" type="ORF">NPA07_05165</name>
</gene>
<organism evidence="4 5">
    <name type="scientific">Mycoplasmopsis caviae</name>
    <dbReference type="NCBI Taxonomy" id="55603"/>
    <lineage>
        <taxon>Bacteria</taxon>
        <taxon>Bacillati</taxon>
        <taxon>Mycoplasmatota</taxon>
        <taxon>Mycoplasmoidales</taxon>
        <taxon>Metamycoplasmataceae</taxon>
        <taxon>Mycoplasmopsis</taxon>
    </lineage>
</organism>
<evidence type="ECO:0000313" key="4">
    <source>
        <dbReference type="EMBL" id="VDR42031.1"/>
    </source>
</evidence>
<evidence type="ECO:0000256" key="2">
    <source>
        <dbReference type="ARBA" id="ARBA00024764"/>
    </source>
</evidence>
<name>A0A3P8LAV5_9BACT</name>
<keyword evidence="6" id="KW-1185">Reference proteome</keyword>
<evidence type="ECO:0000313" key="3">
    <source>
        <dbReference type="EMBL" id="UUD35164.1"/>
    </source>
</evidence>
<dbReference type="Proteomes" id="UP000280036">
    <property type="component" value="Unassembled WGS sequence"/>
</dbReference>